<evidence type="ECO:0000256" key="9">
    <source>
        <dbReference type="SAM" id="SignalP"/>
    </source>
</evidence>
<dbReference type="InterPro" id="IPR051313">
    <property type="entry name" value="Bact_iron-sidero_bind"/>
</dbReference>
<evidence type="ECO:0000256" key="1">
    <source>
        <dbReference type="ARBA" id="ARBA00004193"/>
    </source>
</evidence>
<name>A0A7T1B172_9STAP</name>
<dbReference type="PANTHER" id="PTHR30532">
    <property type="entry name" value="IRON III DICITRATE-BINDING PERIPLASMIC PROTEIN"/>
    <property type="match status" value="1"/>
</dbReference>
<comment type="similarity">
    <text evidence="2">Belongs to the bacterial solute-binding protein 8 family.</text>
</comment>
<proteinExistence type="inferred from homology"/>
<feature type="compositionally biased region" description="Basic and acidic residues" evidence="8">
    <location>
        <begin position="30"/>
        <end position="44"/>
    </location>
</feature>
<evidence type="ECO:0000256" key="4">
    <source>
        <dbReference type="ARBA" id="ARBA00022729"/>
    </source>
</evidence>
<evidence type="ECO:0000259" key="10">
    <source>
        <dbReference type="PROSITE" id="PS50983"/>
    </source>
</evidence>
<keyword evidence="4 9" id="KW-0732">Signal</keyword>
<dbReference type="EMBL" id="CP064056">
    <property type="protein sequence ID" value="QPM75859.1"/>
    <property type="molecule type" value="Genomic_DNA"/>
</dbReference>
<evidence type="ECO:0000256" key="3">
    <source>
        <dbReference type="ARBA" id="ARBA00022448"/>
    </source>
</evidence>
<feature type="region of interest" description="Disordered" evidence="8">
    <location>
        <begin position="28"/>
        <end position="55"/>
    </location>
</feature>
<dbReference type="PROSITE" id="PS51257">
    <property type="entry name" value="PROKAR_LIPOPROTEIN"/>
    <property type="match status" value="1"/>
</dbReference>
<accession>A0A7T1B172</accession>
<feature type="domain" description="Fe/B12 periplasmic-binding" evidence="10">
    <location>
        <begin position="61"/>
        <end position="330"/>
    </location>
</feature>
<evidence type="ECO:0000256" key="8">
    <source>
        <dbReference type="SAM" id="MobiDB-lite"/>
    </source>
</evidence>
<evidence type="ECO:0000256" key="5">
    <source>
        <dbReference type="ARBA" id="ARBA00023139"/>
    </source>
</evidence>
<dbReference type="GO" id="GO:0005886">
    <property type="term" value="C:plasma membrane"/>
    <property type="evidence" value="ECO:0007669"/>
    <property type="project" value="UniProtKB-SubCell"/>
</dbReference>
<keyword evidence="12" id="KW-1185">Reference proteome</keyword>
<gene>
    <name evidence="11" type="ORF">ISP08_03715</name>
</gene>
<dbReference type="AlphaFoldDB" id="A0A7T1B172"/>
<evidence type="ECO:0000313" key="11">
    <source>
        <dbReference type="EMBL" id="QPM75859.1"/>
    </source>
</evidence>
<evidence type="ECO:0000313" key="12">
    <source>
        <dbReference type="Proteomes" id="UP000594455"/>
    </source>
</evidence>
<dbReference type="RefSeq" id="WP_195719440.1">
    <property type="nucleotide sequence ID" value="NZ_CP064056.1"/>
</dbReference>
<dbReference type="Pfam" id="PF01497">
    <property type="entry name" value="Peripla_BP_2"/>
    <property type="match status" value="1"/>
</dbReference>
<evidence type="ECO:0000256" key="2">
    <source>
        <dbReference type="ARBA" id="ARBA00008814"/>
    </source>
</evidence>
<organism evidence="11 12">
    <name type="scientific">Staphylococcus lloydii</name>
    <dbReference type="NCBI Taxonomy" id="2781774"/>
    <lineage>
        <taxon>Bacteria</taxon>
        <taxon>Bacillati</taxon>
        <taxon>Bacillota</taxon>
        <taxon>Bacilli</taxon>
        <taxon>Bacillales</taxon>
        <taxon>Staphylococcaceae</taxon>
        <taxon>Staphylococcus</taxon>
    </lineage>
</organism>
<dbReference type="Proteomes" id="UP000594455">
    <property type="component" value="Chromosome"/>
</dbReference>
<sequence>MKHKVKFISVMFLALSLLLVAACGTVSNNDSKKSNNKSDAKDTVSIKNDGGTTKVKKNPKKVVALEFSFVDALAALGVKPVGVADDGDKNRLLEPIRNKIGDYKSVGARKQPNLEEISNQKPDLIIADSNRHKGIKKDLEKIAPTIMLPSFDSDYKDNIEAFKTIAKAVGKEDKGKERLDKHEKLMDKYSKEITLDKKEAVLPAVASKSGLLAHPENTYVGQLLKELGFKNALNKTKTDSLSKYLKGPYLQLNSEVLSDINPGRMFIMTAKGKDDPDLKKQESDKVWKDLDAVKNNRVDVVDRNTWARARGIISSEEIAKELVKISKNESKSQDK</sequence>
<protein>
    <submittedName>
        <fullName evidence="11">ABC transporter substrate-binding protein</fullName>
    </submittedName>
</protein>
<dbReference type="PANTHER" id="PTHR30532:SF29">
    <property type="entry name" value="FE(3+) DICITRATE-BINDING PERIPLASMIC PROTEIN"/>
    <property type="match status" value="1"/>
</dbReference>
<keyword evidence="6" id="KW-0449">Lipoprotein</keyword>
<dbReference type="InterPro" id="IPR002491">
    <property type="entry name" value="ABC_transptr_periplasmic_BD"/>
</dbReference>
<evidence type="ECO:0000256" key="7">
    <source>
        <dbReference type="SAM" id="Coils"/>
    </source>
</evidence>
<keyword evidence="7" id="KW-0175">Coiled coil</keyword>
<dbReference type="NCBIfam" id="NF008501">
    <property type="entry name" value="PRK11411.1"/>
    <property type="match status" value="1"/>
</dbReference>
<feature type="signal peptide" evidence="9">
    <location>
        <begin position="1"/>
        <end position="21"/>
    </location>
</feature>
<dbReference type="SUPFAM" id="SSF53807">
    <property type="entry name" value="Helical backbone' metal receptor"/>
    <property type="match status" value="1"/>
</dbReference>
<keyword evidence="5" id="KW-0564">Palmitate</keyword>
<dbReference type="PROSITE" id="PS50983">
    <property type="entry name" value="FE_B12_PBP"/>
    <property type="match status" value="1"/>
</dbReference>
<comment type="subcellular location">
    <subcellularLocation>
        <location evidence="1">Cell membrane</location>
        <topology evidence="1">Lipid-anchor</topology>
    </subcellularLocation>
</comment>
<reference evidence="11 12" key="1">
    <citation type="submission" date="2020-10" db="EMBL/GenBank/DDBJ databases">
        <title>Closed genome sequences of Staphylococcus lloydii sp. nov. and Staphylococcus durrellii sp. nov. Isolated from Captive Fruit Bats (Pteropus livingstonii).</title>
        <authorList>
            <person name="Fountain K."/>
        </authorList>
    </citation>
    <scope>NUCLEOTIDE SEQUENCE [LARGE SCALE GENOMIC DNA]</scope>
    <source>
        <strain evidence="11 12">23_2_7_LY</strain>
    </source>
</reference>
<dbReference type="KEGG" id="sllo:ISP08_03715"/>
<dbReference type="Gene3D" id="3.40.50.1980">
    <property type="entry name" value="Nitrogenase molybdenum iron protein domain"/>
    <property type="match status" value="2"/>
</dbReference>
<dbReference type="CDD" id="cd01146">
    <property type="entry name" value="FhuD"/>
    <property type="match status" value="1"/>
</dbReference>
<evidence type="ECO:0000256" key="6">
    <source>
        <dbReference type="ARBA" id="ARBA00023288"/>
    </source>
</evidence>
<feature type="coiled-coil region" evidence="7">
    <location>
        <begin position="172"/>
        <end position="199"/>
    </location>
</feature>
<dbReference type="GO" id="GO:0030288">
    <property type="term" value="C:outer membrane-bounded periplasmic space"/>
    <property type="evidence" value="ECO:0007669"/>
    <property type="project" value="TreeGrafter"/>
</dbReference>
<dbReference type="GO" id="GO:1901678">
    <property type="term" value="P:iron coordination entity transport"/>
    <property type="evidence" value="ECO:0007669"/>
    <property type="project" value="UniProtKB-ARBA"/>
</dbReference>
<dbReference type="FunFam" id="3.40.50.1980:FF:000003">
    <property type="entry name" value="Iron ABC transporter substrate-binding protein"/>
    <property type="match status" value="1"/>
</dbReference>
<keyword evidence="3" id="KW-0813">Transport</keyword>
<feature type="chain" id="PRO_5039697625" evidence="9">
    <location>
        <begin position="22"/>
        <end position="335"/>
    </location>
</feature>